<gene>
    <name evidence="1" type="ORF">C943_00862</name>
</gene>
<evidence type="ECO:0000313" key="1">
    <source>
        <dbReference type="EMBL" id="EMS32856.1"/>
    </source>
</evidence>
<dbReference type="EMBL" id="AMZY02000011">
    <property type="protein sequence ID" value="EMS32856.1"/>
    <property type="molecule type" value="Genomic_DNA"/>
</dbReference>
<proteinExistence type="predicted"/>
<accession>M7Y6K8</accession>
<evidence type="ECO:0000313" key="2">
    <source>
        <dbReference type="Proteomes" id="UP000010953"/>
    </source>
</evidence>
<sequence>MIRALKGLFKNRFVKWGDQTLSAALLSINSSFWTPNPHFFLSKLFLRTLSEKIIQ</sequence>
<protein>
    <submittedName>
        <fullName evidence="1">Uncharacterized protein</fullName>
    </submittedName>
</protein>
<comment type="caution">
    <text evidence="1">The sequence shown here is derived from an EMBL/GenBank/DDBJ whole genome shotgun (WGS) entry which is preliminary data.</text>
</comment>
<organism evidence="1 2">
    <name type="scientific">Mariniradius saccharolyticus AK6</name>
    <dbReference type="NCBI Taxonomy" id="1239962"/>
    <lineage>
        <taxon>Bacteria</taxon>
        <taxon>Pseudomonadati</taxon>
        <taxon>Bacteroidota</taxon>
        <taxon>Cytophagia</taxon>
        <taxon>Cytophagales</taxon>
        <taxon>Cyclobacteriaceae</taxon>
        <taxon>Mariniradius</taxon>
    </lineage>
</organism>
<dbReference type="InParanoid" id="M7Y6K8"/>
<name>M7Y6K8_9BACT</name>
<dbReference type="STRING" id="1239962.C943_00862"/>
<keyword evidence="2" id="KW-1185">Reference proteome</keyword>
<dbReference type="Proteomes" id="UP000010953">
    <property type="component" value="Unassembled WGS sequence"/>
</dbReference>
<dbReference type="AlphaFoldDB" id="M7Y6K8"/>
<reference evidence="1" key="1">
    <citation type="submission" date="2013-01" db="EMBL/GenBank/DDBJ databases">
        <title>Genome assembly of Mariniradius saccharolyticus AK6.</title>
        <authorList>
            <person name="Vaidya B."/>
            <person name="Khatri I."/>
            <person name="Tanuku N.R.S."/>
            <person name="Subramanian S."/>
            <person name="Pinnaka A."/>
        </authorList>
    </citation>
    <scope>NUCLEOTIDE SEQUENCE [LARGE SCALE GENOMIC DNA]</scope>
    <source>
        <strain evidence="1">AK6</strain>
    </source>
</reference>